<accession>A0A0S4JQM1</accession>
<keyword evidence="2" id="KW-1185">Reference proteome</keyword>
<dbReference type="Proteomes" id="UP000051952">
    <property type="component" value="Unassembled WGS sequence"/>
</dbReference>
<protein>
    <submittedName>
        <fullName evidence="1">Uncharacterized protein</fullName>
    </submittedName>
</protein>
<dbReference type="VEuPathDB" id="TriTrypDB:BSAL_37550"/>
<reference evidence="2" key="1">
    <citation type="submission" date="2015-09" db="EMBL/GenBank/DDBJ databases">
        <authorList>
            <consortium name="Pathogen Informatics"/>
        </authorList>
    </citation>
    <scope>NUCLEOTIDE SEQUENCE [LARGE SCALE GENOMIC DNA]</scope>
    <source>
        <strain evidence="2">Lake Konstanz</strain>
    </source>
</reference>
<dbReference type="EMBL" id="CYKH01002045">
    <property type="protein sequence ID" value="CUG92487.1"/>
    <property type="molecule type" value="Genomic_DNA"/>
</dbReference>
<evidence type="ECO:0000313" key="1">
    <source>
        <dbReference type="EMBL" id="CUG92487.1"/>
    </source>
</evidence>
<dbReference type="AlphaFoldDB" id="A0A0S4JQM1"/>
<evidence type="ECO:0000313" key="2">
    <source>
        <dbReference type="Proteomes" id="UP000051952"/>
    </source>
</evidence>
<proteinExistence type="predicted"/>
<gene>
    <name evidence="1" type="ORF">BSAL_37550</name>
</gene>
<organism evidence="1 2">
    <name type="scientific">Bodo saltans</name>
    <name type="common">Flagellated protozoan</name>
    <dbReference type="NCBI Taxonomy" id="75058"/>
    <lineage>
        <taxon>Eukaryota</taxon>
        <taxon>Discoba</taxon>
        <taxon>Euglenozoa</taxon>
        <taxon>Kinetoplastea</taxon>
        <taxon>Metakinetoplastina</taxon>
        <taxon>Eubodonida</taxon>
        <taxon>Bodonidae</taxon>
        <taxon>Bodo</taxon>
    </lineage>
</organism>
<sequence>MSRILAGCARNRECRDKPLLLLRVILIASAIC</sequence>
<name>A0A0S4JQM1_BODSA</name>